<accession>A0A7S3JSD1</accession>
<reference evidence="2" key="1">
    <citation type="submission" date="2021-01" db="EMBL/GenBank/DDBJ databases">
        <authorList>
            <person name="Corre E."/>
            <person name="Pelletier E."/>
            <person name="Niang G."/>
            <person name="Scheremetjew M."/>
            <person name="Finn R."/>
            <person name="Kale V."/>
            <person name="Holt S."/>
            <person name="Cochrane G."/>
            <person name="Meng A."/>
            <person name="Brown T."/>
            <person name="Cohen L."/>
        </authorList>
    </citation>
    <scope>NUCLEOTIDE SEQUENCE</scope>
    <source>
        <strain evidence="2">CCMP1510</strain>
    </source>
</reference>
<dbReference type="AlphaFoldDB" id="A0A7S3JSD1"/>
<feature type="region of interest" description="Disordered" evidence="1">
    <location>
        <begin position="1218"/>
        <end position="1239"/>
    </location>
</feature>
<name>A0A7S3JSD1_9STRA</name>
<gene>
    <name evidence="2" type="ORF">ALAG00032_LOCUS4161</name>
</gene>
<protein>
    <submittedName>
        <fullName evidence="2">Uncharacterized protein</fullName>
    </submittedName>
</protein>
<sequence length="1239" mass="139442">MSQLFWKQLGSEVQIDEACFKDGEVMRIVKHQVHGHFAYLEEHVSKKRRLFKIRGTNLLWGQPPKAQESNHTKATGAPPVHVLLKSDNERPKEDRKQIAKLIEQRDELRRSLHCLQLSDLPWRIADFDAEWSPAATTALKVAGFLNQENKIKETPRQQRDRETDRLARLLRRAAELDVSRCCNDIRTLLYAKTQCAEASLCTGMPPSVSGEIQKSEMKLNIIEQQKQQISQDLLLSCAGQVHFDPRVLRIAHFMHAVLETSLTLPQILSCFQDTNFEYFHTLGLALMEQVVPSVRRFFNISSLPLNKHTWPCLARYALAIHACRELGWNDADTLAFVRGESWTNLPQVDSADHILVNLLRARALYHAPDHYDDPKKNTPYKIKVPKPSYVLAPKKKNYPNIREKKYGNVYTTTGASVPVMFRNRIFSKKPNSEPKLDPKQTEICLNLITQLLNNPCYFRIRTHHQLFPGPSLEHIYAALQASSYDSVFEFISDVRAFLKSKATHAELASDAIELLTKFETVVRAALNGKSRILAENQAYPLICASCEDLLFDEKEAHTNPISGLSFCISCIAFKSGPYILDGLVSTDVTVSKFGSVPHLLGTIQRADYNMKKNEANCILRTPHHKVACVEQWPIDGNQGWKVTTDEPCLLNNIDVQPKCCWSCSECLNSLEALDLGDQWLFLLSSLIEVALTTDEVRHILSQIPDARTGLQIPPQTQTKRQSFLHFSPNGSTQTEERKKHKESLLISQVIHSSCDYLTLNDNAKKNRLITAAHKGGLVRANENDCTTGACVLCGGNYDYLNSSMIHMPNGKVQHDFCTEVNAAAGRGSQQTLDITSLTKHRPPIPSPYLGMGRTEVLGVDDRGHTYWKLPAAPSWLFIQLSSGAYLTCKTVAAQTRIYKYLQSIGGLAALLCPKLKLAFPAIITNESKEEEQMSSMTQLAHHFSSNSLAPSSVTNTSEQEDILIRSDHLLWWGRRRYDSFGQSKINLAYAPTERPKNAEILVPDESCLKPRQEAIIAQKLLYKKYTKKSDALSYLQDNLIASHFLSAPHRYFRLTRCQLEAMTGQTSESLELRAALILIEAALPSGAKYNWSAQKGMQRVSLIRRAWEPTQLLECIIMLEDELRPGWLADHWLDTRTHLPSRTHVLRFPSFSLAALFIFTLDSCLDYDKTEFDTPTSDDEDIDLHLAGPNLTELFLQGAPTEMGAAVALDYPIPAPAPATGNDIPYESAAIAPNSPRSD</sequence>
<proteinExistence type="predicted"/>
<evidence type="ECO:0000313" key="2">
    <source>
        <dbReference type="EMBL" id="CAE0363420.1"/>
    </source>
</evidence>
<dbReference type="EMBL" id="HBIJ01005924">
    <property type="protein sequence ID" value="CAE0363420.1"/>
    <property type="molecule type" value="Transcribed_RNA"/>
</dbReference>
<feature type="region of interest" description="Disordered" evidence="1">
    <location>
        <begin position="716"/>
        <end position="736"/>
    </location>
</feature>
<organism evidence="2">
    <name type="scientific">Aureoumbra lagunensis</name>
    <dbReference type="NCBI Taxonomy" id="44058"/>
    <lineage>
        <taxon>Eukaryota</taxon>
        <taxon>Sar</taxon>
        <taxon>Stramenopiles</taxon>
        <taxon>Ochrophyta</taxon>
        <taxon>Pelagophyceae</taxon>
        <taxon>Pelagomonadales</taxon>
        <taxon>Aureoumbra</taxon>
    </lineage>
</organism>
<evidence type="ECO:0000256" key="1">
    <source>
        <dbReference type="SAM" id="MobiDB-lite"/>
    </source>
</evidence>